<keyword evidence="3" id="KW-1185">Reference proteome</keyword>
<comment type="caution">
    <text evidence="2">The sequence shown here is derived from an EMBL/GenBank/DDBJ whole genome shotgun (WGS) entry which is preliminary data.</text>
</comment>
<evidence type="ECO:0000313" key="3">
    <source>
        <dbReference type="Proteomes" id="UP000644020"/>
    </source>
</evidence>
<organism evidence="2 3">
    <name type="scientific">Streptomyces termitum</name>
    <dbReference type="NCBI Taxonomy" id="67368"/>
    <lineage>
        <taxon>Bacteria</taxon>
        <taxon>Bacillati</taxon>
        <taxon>Actinomycetota</taxon>
        <taxon>Actinomycetes</taxon>
        <taxon>Kitasatosporales</taxon>
        <taxon>Streptomycetaceae</taxon>
        <taxon>Streptomyces</taxon>
    </lineage>
</organism>
<protein>
    <submittedName>
        <fullName evidence="2">Uncharacterized protein</fullName>
    </submittedName>
</protein>
<dbReference type="EMBL" id="BMUL01000005">
    <property type="protein sequence ID" value="GHA80113.1"/>
    <property type="molecule type" value="Genomic_DNA"/>
</dbReference>
<gene>
    <name evidence="2" type="ORF">GCM10010305_24390</name>
</gene>
<sequence>MSAFRTLLRRGTDAAVGAAPPRFPVRDLRRSGVRRGGGSRGGEAGMWPRPRGGVVRTEGAGRSYGRGGSGFVRWSGPGVYGGNGPGVYGGGEGIGPFGP</sequence>
<dbReference type="AlphaFoldDB" id="A0A918T2G2"/>
<dbReference type="Proteomes" id="UP000644020">
    <property type="component" value="Unassembled WGS sequence"/>
</dbReference>
<feature type="region of interest" description="Disordered" evidence="1">
    <location>
        <begin position="1"/>
        <end position="68"/>
    </location>
</feature>
<name>A0A918T2G2_9ACTN</name>
<evidence type="ECO:0000256" key="1">
    <source>
        <dbReference type="SAM" id="MobiDB-lite"/>
    </source>
</evidence>
<reference evidence="2" key="2">
    <citation type="submission" date="2020-09" db="EMBL/GenBank/DDBJ databases">
        <authorList>
            <person name="Sun Q."/>
            <person name="Ohkuma M."/>
        </authorList>
    </citation>
    <scope>NUCLEOTIDE SEQUENCE</scope>
    <source>
        <strain evidence="2">JCM 4518</strain>
    </source>
</reference>
<proteinExistence type="predicted"/>
<evidence type="ECO:0000313" key="2">
    <source>
        <dbReference type="EMBL" id="GHA80113.1"/>
    </source>
</evidence>
<reference evidence="2" key="1">
    <citation type="journal article" date="2014" name="Int. J. Syst. Evol. Microbiol.">
        <title>Complete genome sequence of Corynebacterium casei LMG S-19264T (=DSM 44701T), isolated from a smear-ripened cheese.</title>
        <authorList>
            <consortium name="US DOE Joint Genome Institute (JGI-PGF)"/>
            <person name="Walter F."/>
            <person name="Albersmeier A."/>
            <person name="Kalinowski J."/>
            <person name="Ruckert C."/>
        </authorList>
    </citation>
    <scope>NUCLEOTIDE SEQUENCE</scope>
    <source>
        <strain evidence="2">JCM 4518</strain>
    </source>
</reference>
<accession>A0A918T2G2</accession>
<feature type="compositionally biased region" description="Gly residues" evidence="1">
    <location>
        <begin position="34"/>
        <end position="44"/>
    </location>
</feature>